<reference evidence="1" key="1">
    <citation type="journal article" date="2023" name="Plant J.">
        <title>Genome sequences and population genomics provide insights into the demographic history, inbreeding, and mutation load of two 'living fossil' tree species of Dipteronia.</title>
        <authorList>
            <person name="Feng Y."/>
            <person name="Comes H.P."/>
            <person name="Chen J."/>
            <person name="Zhu S."/>
            <person name="Lu R."/>
            <person name="Zhang X."/>
            <person name="Li P."/>
            <person name="Qiu J."/>
            <person name="Olsen K.M."/>
            <person name="Qiu Y."/>
        </authorList>
    </citation>
    <scope>NUCLEOTIDE SEQUENCE</scope>
    <source>
        <strain evidence="1">NBL</strain>
    </source>
</reference>
<dbReference type="Proteomes" id="UP001281410">
    <property type="component" value="Unassembled WGS sequence"/>
</dbReference>
<protein>
    <submittedName>
        <fullName evidence="1">Uncharacterized protein</fullName>
    </submittedName>
</protein>
<comment type="caution">
    <text evidence="1">The sequence shown here is derived from an EMBL/GenBank/DDBJ whole genome shotgun (WGS) entry which is preliminary data.</text>
</comment>
<keyword evidence="2" id="KW-1185">Reference proteome</keyword>
<name>A0AAE0AR38_9ROSI</name>
<dbReference type="AlphaFoldDB" id="A0AAE0AR38"/>
<accession>A0AAE0AR38</accession>
<sequence length="75" mass="8044">MEGSSCSASNTNGRLVIFRNKSFWCGKKDGVRISESKENPGIANIFVGGSPILLLKGRLPTTAEAARNFTSIARD</sequence>
<evidence type="ECO:0000313" key="1">
    <source>
        <dbReference type="EMBL" id="KAK3222498.1"/>
    </source>
</evidence>
<organism evidence="1 2">
    <name type="scientific">Dipteronia sinensis</name>
    <dbReference type="NCBI Taxonomy" id="43782"/>
    <lineage>
        <taxon>Eukaryota</taxon>
        <taxon>Viridiplantae</taxon>
        <taxon>Streptophyta</taxon>
        <taxon>Embryophyta</taxon>
        <taxon>Tracheophyta</taxon>
        <taxon>Spermatophyta</taxon>
        <taxon>Magnoliopsida</taxon>
        <taxon>eudicotyledons</taxon>
        <taxon>Gunneridae</taxon>
        <taxon>Pentapetalae</taxon>
        <taxon>rosids</taxon>
        <taxon>malvids</taxon>
        <taxon>Sapindales</taxon>
        <taxon>Sapindaceae</taxon>
        <taxon>Hippocastanoideae</taxon>
        <taxon>Acereae</taxon>
        <taxon>Dipteronia</taxon>
    </lineage>
</organism>
<evidence type="ECO:0000313" key="2">
    <source>
        <dbReference type="Proteomes" id="UP001281410"/>
    </source>
</evidence>
<dbReference type="EMBL" id="JANJYJ010000003">
    <property type="protein sequence ID" value="KAK3222498.1"/>
    <property type="molecule type" value="Genomic_DNA"/>
</dbReference>
<gene>
    <name evidence="1" type="ORF">Dsin_009523</name>
</gene>
<proteinExistence type="predicted"/>